<dbReference type="RefSeq" id="WP_188756104.1">
    <property type="nucleotide sequence ID" value="NZ_BMJY01000007.1"/>
</dbReference>
<dbReference type="EMBL" id="BMJY01000007">
    <property type="protein sequence ID" value="GGH44754.1"/>
    <property type="molecule type" value="Genomic_DNA"/>
</dbReference>
<dbReference type="Proteomes" id="UP000657592">
    <property type="component" value="Unassembled WGS sequence"/>
</dbReference>
<evidence type="ECO:0000256" key="7">
    <source>
        <dbReference type="SAM" id="MobiDB-lite"/>
    </source>
</evidence>
<evidence type="ECO:0000256" key="6">
    <source>
        <dbReference type="ARBA" id="ARBA00038001"/>
    </source>
</evidence>
<comment type="caution">
    <text evidence="9">The sequence shown here is derived from an EMBL/GenBank/DDBJ whole genome shotgun (WGS) entry which is preliminary data.</text>
</comment>
<keyword evidence="4" id="KW-0411">Iron-sulfur</keyword>
<dbReference type="Pfam" id="PF00355">
    <property type="entry name" value="Rieske"/>
    <property type="match status" value="1"/>
</dbReference>
<feature type="region of interest" description="Disordered" evidence="7">
    <location>
        <begin position="1"/>
        <end position="30"/>
    </location>
</feature>
<name>A0A917MP22_9MICO</name>
<dbReference type="PROSITE" id="PS51296">
    <property type="entry name" value="RIESKE"/>
    <property type="match status" value="1"/>
</dbReference>
<proteinExistence type="inferred from homology"/>
<dbReference type="AlphaFoldDB" id="A0A917MP22"/>
<evidence type="ECO:0000256" key="4">
    <source>
        <dbReference type="ARBA" id="ARBA00023014"/>
    </source>
</evidence>
<evidence type="ECO:0000259" key="8">
    <source>
        <dbReference type="PROSITE" id="PS51296"/>
    </source>
</evidence>
<feature type="compositionally biased region" description="Basic and acidic residues" evidence="7">
    <location>
        <begin position="8"/>
        <end position="30"/>
    </location>
</feature>
<evidence type="ECO:0000313" key="9">
    <source>
        <dbReference type="EMBL" id="GGH44754.1"/>
    </source>
</evidence>
<dbReference type="SUPFAM" id="SSF50022">
    <property type="entry name" value="ISP domain"/>
    <property type="match status" value="1"/>
</dbReference>
<evidence type="ECO:0000256" key="5">
    <source>
        <dbReference type="ARBA" id="ARBA00034078"/>
    </source>
</evidence>
<evidence type="ECO:0000313" key="10">
    <source>
        <dbReference type="Proteomes" id="UP000657592"/>
    </source>
</evidence>
<dbReference type="GO" id="GO:0004497">
    <property type="term" value="F:monooxygenase activity"/>
    <property type="evidence" value="ECO:0007669"/>
    <property type="project" value="UniProtKB-ARBA"/>
</dbReference>
<comment type="similarity">
    <text evidence="6">Belongs to the bacterial ring-hydroxylating dioxygenase ferredoxin component family.</text>
</comment>
<dbReference type="GO" id="GO:0051537">
    <property type="term" value="F:2 iron, 2 sulfur cluster binding"/>
    <property type="evidence" value="ECO:0007669"/>
    <property type="project" value="UniProtKB-KW"/>
</dbReference>
<reference evidence="9" key="2">
    <citation type="submission" date="2020-09" db="EMBL/GenBank/DDBJ databases">
        <authorList>
            <person name="Sun Q."/>
            <person name="Zhou Y."/>
        </authorList>
    </citation>
    <scope>NUCLEOTIDE SEQUENCE</scope>
    <source>
        <strain evidence="9">CGMCC 1.15794</strain>
    </source>
</reference>
<dbReference type="Gene3D" id="2.102.10.10">
    <property type="entry name" value="Rieske [2Fe-2S] iron-sulphur domain"/>
    <property type="match status" value="1"/>
</dbReference>
<evidence type="ECO:0000256" key="1">
    <source>
        <dbReference type="ARBA" id="ARBA00022714"/>
    </source>
</evidence>
<evidence type="ECO:0000256" key="2">
    <source>
        <dbReference type="ARBA" id="ARBA00022723"/>
    </source>
</evidence>
<keyword evidence="2" id="KW-0479">Metal-binding</keyword>
<dbReference type="InterPro" id="IPR036922">
    <property type="entry name" value="Rieske_2Fe-2S_sf"/>
</dbReference>
<dbReference type="PANTHER" id="PTHR21496:SF0">
    <property type="entry name" value="RIESKE DOMAIN-CONTAINING PROTEIN"/>
    <property type="match status" value="1"/>
</dbReference>
<dbReference type="PANTHER" id="PTHR21496">
    <property type="entry name" value="FERREDOXIN-RELATED"/>
    <property type="match status" value="1"/>
</dbReference>
<evidence type="ECO:0000256" key="3">
    <source>
        <dbReference type="ARBA" id="ARBA00023004"/>
    </source>
</evidence>
<keyword evidence="3" id="KW-0408">Iron</keyword>
<dbReference type="GO" id="GO:0016705">
    <property type="term" value="F:oxidoreductase activity, acting on paired donors, with incorporation or reduction of molecular oxygen"/>
    <property type="evidence" value="ECO:0007669"/>
    <property type="project" value="UniProtKB-ARBA"/>
</dbReference>
<dbReference type="GO" id="GO:0046872">
    <property type="term" value="F:metal ion binding"/>
    <property type="evidence" value="ECO:0007669"/>
    <property type="project" value="UniProtKB-KW"/>
</dbReference>
<reference evidence="9" key="1">
    <citation type="journal article" date="2014" name="Int. J. Syst. Evol. Microbiol.">
        <title>Complete genome sequence of Corynebacterium casei LMG S-19264T (=DSM 44701T), isolated from a smear-ripened cheese.</title>
        <authorList>
            <consortium name="US DOE Joint Genome Institute (JGI-PGF)"/>
            <person name="Walter F."/>
            <person name="Albersmeier A."/>
            <person name="Kalinowski J."/>
            <person name="Ruckert C."/>
        </authorList>
    </citation>
    <scope>NUCLEOTIDE SEQUENCE</scope>
    <source>
        <strain evidence="9">CGMCC 1.15794</strain>
    </source>
</reference>
<keyword evidence="10" id="KW-1185">Reference proteome</keyword>
<protein>
    <recommendedName>
        <fullName evidence="8">Rieske domain-containing protein</fullName>
    </recommendedName>
</protein>
<gene>
    <name evidence="9" type="ORF">GCM10010921_19630</name>
</gene>
<feature type="domain" description="Rieske" evidence="8">
    <location>
        <begin position="35"/>
        <end position="147"/>
    </location>
</feature>
<dbReference type="InterPro" id="IPR017941">
    <property type="entry name" value="Rieske_2Fe-2S"/>
</dbReference>
<organism evidence="9 10">
    <name type="scientific">Microbacterium album</name>
    <dbReference type="NCBI Taxonomy" id="2053191"/>
    <lineage>
        <taxon>Bacteria</taxon>
        <taxon>Bacillati</taxon>
        <taxon>Actinomycetota</taxon>
        <taxon>Actinomycetes</taxon>
        <taxon>Micrococcales</taxon>
        <taxon>Microbacteriaceae</taxon>
        <taxon>Microbacterium</taxon>
    </lineage>
</organism>
<comment type="cofactor">
    <cofactor evidence="5">
        <name>[2Fe-2S] cluster</name>
        <dbReference type="ChEBI" id="CHEBI:190135"/>
    </cofactor>
</comment>
<keyword evidence="1" id="KW-0001">2Fe-2S</keyword>
<accession>A0A917MP22</accession>
<sequence length="152" mass="17102">MSAVDSGAADRTDQRRAARPARDGRVRETGRSRGIDIGAFADFEDRKMRSVEVGGMELGVCRWGDEIFVFRTACPHEGAPLCAGFLQKKLSATLVDEEPRLEVDEESPVVLCPWHRWEFDLRTGEAAWPGFKMRTYRVTVEDGRVLVSMGRK</sequence>